<dbReference type="PROSITE" id="PS50011">
    <property type="entry name" value="PROTEIN_KINASE_DOM"/>
    <property type="match status" value="2"/>
</dbReference>
<evidence type="ECO:0000313" key="3">
    <source>
        <dbReference type="Proteomes" id="UP001470230"/>
    </source>
</evidence>
<protein>
    <recommendedName>
        <fullName evidence="1">Protein kinase domain-containing protein</fullName>
    </recommendedName>
</protein>
<comment type="caution">
    <text evidence="2">The sequence shown here is derived from an EMBL/GenBank/DDBJ whole genome shotgun (WGS) entry which is preliminary data.</text>
</comment>
<name>A0ABR2HYB8_9EUKA</name>
<keyword evidence="3" id="KW-1185">Reference proteome</keyword>
<evidence type="ECO:0000313" key="2">
    <source>
        <dbReference type="EMBL" id="KAK8854393.1"/>
    </source>
</evidence>
<dbReference type="InterPro" id="IPR001245">
    <property type="entry name" value="Ser-Thr/Tyr_kinase_cat_dom"/>
</dbReference>
<feature type="domain" description="Protein kinase" evidence="1">
    <location>
        <begin position="300"/>
        <end position="575"/>
    </location>
</feature>
<dbReference type="InterPro" id="IPR000719">
    <property type="entry name" value="Prot_kinase_dom"/>
</dbReference>
<dbReference type="PROSITE" id="PS00108">
    <property type="entry name" value="PROTEIN_KINASE_ST"/>
    <property type="match status" value="1"/>
</dbReference>
<evidence type="ECO:0000259" key="1">
    <source>
        <dbReference type="PROSITE" id="PS50011"/>
    </source>
</evidence>
<dbReference type="Proteomes" id="UP001470230">
    <property type="component" value="Unassembled WGS sequence"/>
</dbReference>
<dbReference type="Gene3D" id="1.10.510.10">
    <property type="entry name" value="Transferase(Phosphotransferase) domain 1"/>
    <property type="match status" value="2"/>
</dbReference>
<dbReference type="EMBL" id="JAPFFF010000021">
    <property type="protein sequence ID" value="KAK8854393.1"/>
    <property type="molecule type" value="Genomic_DNA"/>
</dbReference>
<sequence length="593" mass="69848">MSTVKHESIIEYIEYRQFNFKGKLKPTYIMEYAKNGSLRKVINYEKQNFAKSDWNNTKKYINIHGIASVMRYLHSLDIIHRDLKSDNIILDEHLYPKLTDFGFSKKISEHYENTHLILKGTPYYIAPEIYKNYKYSKASDVFAFGMALYEIVTSETKLGKFKNGENIMIEVIAYHYRPPMKKDIPECYKKLIESCWSEKPEDRPTFEEIVDKLKSDPSFMFDDVNLDEIMLYMEIIGDDYANRNSLNKPQIKLEEDIKKVSIPISEDKINQNTINTFNKIFEDEIDDKTKSNFYLDINNYKIIELVKKGEFNKVYKVIEKRTGKLFAARISNINMTEFSVEEMKTICNEFHRMSKLKHQSILRILGFSPKDYKNRSNPVFITELTFKKSLQDVIQNERENMKYKEWNATKKIINIYGIASGMKYLHSHDILHRNLKSSNILLDDLLRPKLSDFGFCNQLLIMNSLTLQSINKIHNSSCYQAPEVMNSGEYTKASDVYSFAMITYEIITNDQPFIDFNDFKNLFNEVVIKGARPKFNRQIPNCYSQLIENCWCQNPNERLTFDQIIDILKNESSFITSDIDHREFSRYVDKDSA</sequence>
<reference evidence="2 3" key="1">
    <citation type="submission" date="2024-04" db="EMBL/GenBank/DDBJ databases">
        <title>Tritrichomonas musculus Genome.</title>
        <authorList>
            <person name="Alves-Ferreira E."/>
            <person name="Grigg M."/>
            <person name="Lorenzi H."/>
            <person name="Galac M."/>
        </authorList>
    </citation>
    <scope>NUCLEOTIDE SEQUENCE [LARGE SCALE GENOMIC DNA]</scope>
    <source>
        <strain evidence="2 3">EAF2021</strain>
    </source>
</reference>
<dbReference type="SUPFAM" id="SSF56112">
    <property type="entry name" value="Protein kinase-like (PK-like)"/>
    <property type="match status" value="2"/>
</dbReference>
<dbReference type="PRINTS" id="PR00109">
    <property type="entry name" value="TYRKINASE"/>
</dbReference>
<gene>
    <name evidence="2" type="ORF">M9Y10_016955</name>
</gene>
<dbReference type="Pfam" id="PF07714">
    <property type="entry name" value="PK_Tyr_Ser-Thr"/>
    <property type="match status" value="1"/>
</dbReference>
<dbReference type="InterPro" id="IPR008271">
    <property type="entry name" value="Ser/Thr_kinase_AS"/>
</dbReference>
<dbReference type="InterPro" id="IPR051681">
    <property type="entry name" value="Ser/Thr_Kinases-Pseudokinases"/>
</dbReference>
<accession>A0ABR2HYB8</accession>
<dbReference type="PANTHER" id="PTHR44329">
    <property type="entry name" value="SERINE/THREONINE-PROTEIN KINASE TNNI3K-RELATED"/>
    <property type="match status" value="1"/>
</dbReference>
<dbReference type="SMART" id="SM00220">
    <property type="entry name" value="S_TKc"/>
    <property type="match status" value="2"/>
</dbReference>
<proteinExistence type="predicted"/>
<dbReference type="InterPro" id="IPR011009">
    <property type="entry name" value="Kinase-like_dom_sf"/>
</dbReference>
<feature type="domain" description="Protein kinase" evidence="1">
    <location>
        <begin position="1"/>
        <end position="219"/>
    </location>
</feature>
<organism evidence="2 3">
    <name type="scientific">Tritrichomonas musculus</name>
    <dbReference type="NCBI Taxonomy" id="1915356"/>
    <lineage>
        <taxon>Eukaryota</taxon>
        <taxon>Metamonada</taxon>
        <taxon>Parabasalia</taxon>
        <taxon>Tritrichomonadida</taxon>
        <taxon>Tritrichomonadidae</taxon>
        <taxon>Tritrichomonas</taxon>
    </lineage>
</organism>
<dbReference type="Pfam" id="PF00069">
    <property type="entry name" value="Pkinase"/>
    <property type="match status" value="1"/>
</dbReference>